<dbReference type="OrthoDB" id="5767026at2"/>
<gene>
    <name evidence="2" type="ORF">BGI27_15305</name>
    <name evidence="3" type="ORF">CGU29_15360</name>
</gene>
<feature type="domain" description="SnoaL-like" evidence="1">
    <location>
        <begin position="13"/>
        <end position="127"/>
    </location>
</feature>
<dbReference type="EMBL" id="NMRN01000069">
    <property type="protein sequence ID" value="PAS91633.1"/>
    <property type="molecule type" value="Genomic_DNA"/>
</dbReference>
<dbReference type="Gene3D" id="3.10.450.50">
    <property type="match status" value="1"/>
</dbReference>
<protein>
    <submittedName>
        <fullName evidence="3">DUF4440 domain-containing protein</fullName>
    </submittedName>
</protein>
<dbReference type="RefSeq" id="WP_095525705.1">
    <property type="nucleotide sequence ID" value="NZ_MDUX01000066.1"/>
</dbReference>
<dbReference type="PANTHER" id="PTHR34957:SF1">
    <property type="entry name" value="NUCLEAR TRANSPORT FACTOR 2 (NTF2) FAMILY PROTEIN"/>
    <property type="match status" value="1"/>
</dbReference>
<evidence type="ECO:0000313" key="5">
    <source>
        <dbReference type="Proteomes" id="UP000623509"/>
    </source>
</evidence>
<keyword evidence="5" id="KW-1185">Reference proteome</keyword>
<dbReference type="Proteomes" id="UP000623509">
    <property type="component" value="Unassembled WGS sequence"/>
</dbReference>
<sequence>MNKPIFPTPEDAEQAFYDAFGRSDLEALMAVWSEDDETVCVHPGGSRFTGLAAIRESWKQLFATGMKFRIQLSHPVKTHSMLMAVHCVLQHITVEDDDNIAPPLITTNVFVRGAHGWQLLTHHTSPAPDTNGLLLQDTPHVVH</sequence>
<accession>A0A272ENE7</accession>
<dbReference type="PANTHER" id="PTHR34957">
    <property type="entry name" value="NUCLEAR TRANSPORT FACTOR 2 (NTF2) FAMILY PROTEIN"/>
    <property type="match status" value="1"/>
</dbReference>
<dbReference type="AlphaFoldDB" id="A0A272ENE7"/>
<organism evidence="3 4">
    <name type="scientific">Candidatus Dactylopiibacterium carminicum</name>
    <dbReference type="NCBI Taxonomy" id="857335"/>
    <lineage>
        <taxon>Bacteria</taxon>
        <taxon>Pseudomonadati</taxon>
        <taxon>Pseudomonadota</taxon>
        <taxon>Betaproteobacteria</taxon>
        <taxon>Rhodocyclales</taxon>
        <taxon>Rhodocyclaceae</taxon>
        <taxon>Candidatus Dactylopiibacterium</taxon>
    </lineage>
</organism>
<reference evidence="2 5" key="1">
    <citation type="submission" date="2016-08" db="EMBL/GenBank/DDBJ databases">
        <title>Candidatus Dactylopiibacterium carminicum genome sequence.</title>
        <authorList>
            <person name="Ramirez-Puebla S.T."/>
            <person name="Ormeno-Orrillo E."/>
            <person name="Vera-Ponce De Leon A."/>
            <person name="Luis L."/>
            <person name="Sanchez-Flores A."/>
            <person name="Monica R."/>
            <person name="Martinez-Romero E."/>
        </authorList>
    </citation>
    <scope>NUCLEOTIDE SEQUENCE [LARGE SCALE GENOMIC DNA]</scope>
    <source>
        <strain evidence="2">END1</strain>
    </source>
</reference>
<dbReference type="SUPFAM" id="SSF54427">
    <property type="entry name" value="NTF2-like"/>
    <property type="match status" value="1"/>
</dbReference>
<evidence type="ECO:0000313" key="2">
    <source>
        <dbReference type="EMBL" id="KAF7598068.1"/>
    </source>
</evidence>
<dbReference type="Pfam" id="PF13474">
    <property type="entry name" value="SnoaL_3"/>
    <property type="match status" value="1"/>
</dbReference>
<evidence type="ECO:0000259" key="1">
    <source>
        <dbReference type="Pfam" id="PF13474"/>
    </source>
</evidence>
<name>A0A272ENE7_9RHOO</name>
<evidence type="ECO:0000313" key="3">
    <source>
        <dbReference type="EMBL" id="PAS91633.1"/>
    </source>
</evidence>
<proteinExistence type="predicted"/>
<evidence type="ECO:0000313" key="4">
    <source>
        <dbReference type="Proteomes" id="UP000216107"/>
    </source>
</evidence>
<dbReference type="EMBL" id="MDUX01000066">
    <property type="protein sequence ID" value="KAF7598068.1"/>
    <property type="molecule type" value="Genomic_DNA"/>
</dbReference>
<reference evidence="3 4" key="2">
    <citation type="submission" date="2017-07" db="EMBL/GenBank/DDBJ databases">
        <title>Candidatus Dactylopiibacterium carminicum, a nitrogen-fixing symbiont of the cochineal insect Dactylopius coccus and Dactylopius opuntiae (Hemiptera: Coccoidea: Dactylopiidae).</title>
        <authorList>
            <person name="Vera A."/>
        </authorList>
    </citation>
    <scope>NUCLEOTIDE SEQUENCE [LARGE SCALE GENOMIC DNA]</scope>
    <source>
        <strain evidence="3 4">NFDCM</strain>
    </source>
</reference>
<dbReference type="InterPro" id="IPR032710">
    <property type="entry name" value="NTF2-like_dom_sf"/>
</dbReference>
<comment type="caution">
    <text evidence="3">The sequence shown here is derived from an EMBL/GenBank/DDBJ whole genome shotgun (WGS) entry which is preliminary data.</text>
</comment>
<dbReference type="InterPro" id="IPR037401">
    <property type="entry name" value="SnoaL-like"/>
</dbReference>
<dbReference type="Proteomes" id="UP000216107">
    <property type="component" value="Unassembled WGS sequence"/>
</dbReference>